<dbReference type="Pfam" id="PF07811">
    <property type="entry name" value="TadE"/>
    <property type="match status" value="1"/>
</dbReference>
<keyword evidence="1" id="KW-1133">Transmembrane helix</keyword>
<sequence length="164" mass="17343">MSSLSAFLRDTRGAAATEMALMVPLLLVLMFAGFEAGHYFYTEQKIIKAVREGARYAGRLGFSNYPCGGTIDSTAVAQVQQVTRTGTISGQTARVPNLALADISVSHRCDDSYEDLGIFRGTNGGAPIVLVQASTNYNSLFEALGLIDSSVKVQASAEAVVNGI</sequence>
<proteinExistence type="predicted"/>
<keyword evidence="1" id="KW-0472">Membrane</keyword>
<evidence type="ECO:0000259" key="2">
    <source>
        <dbReference type="Pfam" id="PF07811"/>
    </source>
</evidence>
<accession>A0ABX8ZTW0</accession>
<feature type="transmembrane region" description="Helical" evidence="1">
    <location>
        <begin position="20"/>
        <end position="41"/>
    </location>
</feature>
<keyword evidence="1" id="KW-0812">Transmembrane</keyword>
<dbReference type="EMBL" id="CP081295">
    <property type="protein sequence ID" value="QZD90588.1"/>
    <property type="molecule type" value="Genomic_DNA"/>
</dbReference>
<dbReference type="RefSeq" id="WP_221426053.1">
    <property type="nucleotide sequence ID" value="NZ_CP081295.1"/>
</dbReference>
<evidence type="ECO:0000313" key="4">
    <source>
        <dbReference type="Proteomes" id="UP000824281"/>
    </source>
</evidence>
<evidence type="ECO:0000256" key="1">
    <source>
        <dbReference type="SAM" id="Phobius"/>
    </source>
</evidence>
<dbReference type="InterPro" id="IPR012495">
    <property type="entry name" value="TadE-like_dom"/>
</dbReference>
<organism evidence="3 4">
    <name type="scientific">Qipengyuania aurantiaca</name>
    <dbReference type="NCBI Taxonomy" id="2867233"/>
    <lineage>
        <taxon>Bacteria</taxon>
        <taxon>Pseudomonadati</taxon>
        <taxon>Pseudomonadota</taxon>
        <taxon>Alphaproteobacteria</taxon>
        <taxon>Sphingomonadales</taxon>
        <taxon>Erythrobacteraceae</taxon>
        <taxon>Qipengyuania</taxon>
    </lineage>
</organism>
<reference evidence="3 4" key="1">
    <citation type="submission" date="2021-08" db="EMBL/GenBank/DDBJ databases">
        <title>Comparative Genomics Analysis of the Genus Qipengyuania Reveals Extensive Genetic Diversity and Metabolic Versatility, Including the Description of Fifteen Novel Species.</title>
        <authorList>
            <person name="Liu Y."/>
        </authorList>
    </citation>
    <scope>NUCLEOTIDE SEQUENCE [LARGE SCALE GENOMIC DNA]</scope>
    <source>
        <strain evidence="3 4">1NDH13</strain>
    </source>
</reference>
<feature type="domain" description="TadE-like" evidence="2">
    <location>
        <begin position="13"/>
        <end position="55"/>
    </location>
</feature>
<name>A0ABX8ZTW0_9SPHN</name>
<evidence type="ECO:0000313" key="3">
    <source>
        <dbReference type="EMBL" id="QZD90588.1"/>
    </source>
</evidence>
<protein>
    <submittedName>
        <fullName evidence="3">Pilus assembly protein</fullName>
    </submittedName>
</protein>
<dbReference type="Proteomes" id="UP000824281">
    <property type="component" value="Chromosome"/>
</dbReference>
<keyword evidence="4" id="KW-1185">Reference proteome</keyword>
<gene>
    <name evidence="3" type="ORF">K3148_04120</name>
</gene>